<dbReference type="PANTHER" id="PTHR43441">
    <property type="entry name" value="RIBOSOMAL-PROTEIN-SERINE ACETYLTRANSFERASE"/>
    <property type="match status" value="1"/>
</dbReference>
<comment type="caution">
    <text evidence="2">The sequence shown here is derived from an EMBL/GenBank/DDBJ whole genome shotgun (WGS) entry which is preliminary data.</text>
</comment>
<keyword evidence="2" id="KW-0689">Ribosomal protein</keyword>
<dbReference type="InterPro" id="IPR051908">
    <property type="entry name" value="Ribosomal_N-acetyltransferase"/>
</dbReference>
<evidence type="ECO:0000313" key="2">
    <source>
        <dbReference type="EMBL" id="PMP27326.1"/>
    </source>
</evidence>
<dbReference type="GO" id="GO:1990189">
    <property type="term" value="F:protein N-terminal-serine acetyltransferase activity"/>
    <property type="evidence" value="ECO:0007669"/>
    <property type="project" value="TreeGrafter"/>
</dbReference>
<dbReference type="GO" id="GO:0005840">
    <property type="term" value="C:ribosome"/>
    <property type="evidence" value="ECO:0007669"/>
    <property type="project" value="UniProtKB-KW"/>
</dbReference>
<reference evidence="2" key="1">
    <citation type="submission" date="2016-07" db="EMBL/GenBank/DDBJ databases">
        <authorList>
            <person name="Kauffman K."/>
            <person name="Arevalo P."/>
            <person name="Polz M.F."/>
        </authorList>
    </citation>
    <scope>NUCLEOTIDE SEQUENCE</scope>
    <source>
        <strain evidence="2">10N.222.46.E12</strain>
    </source>
</reference>
<gene>
    <name evidence="2" type="ORF">BCS90_22565</name>
</gene>
<dbReference type="Pfam" id="PF13302">
    <property type="entry name" value="Acetyltransf_3"/>
    <property type="match status" value="1"/>
</dbReference>
<keyword evidence="2" id="KW-0808">Transferase</keyword>
<dbReference type="EMBL" id="MDBS01000038">
    <property type="protein sequence ID" value="PMP27326.1"/>
    <property type="molecule type" value="Genomic_DNA"/>
</dbReference>
<dbReference type="InterPro" id="IPR016181">
    <property type="entry name" value="Acyl_CoA_acyltransferase"/>
</dbReference>
<dbReference type="RefSeq" id="WP_016793282.1">
    <property type="nucleotide sequence ID" value="NZ_CP170025.1"/>
</dbReference>
<dbReference type="InterPro" id="IPR000182">
    <property type="entry name" value="GNAT_dom"/>
</dbReference>
<organism evidence="2">
    <name type="scientific">Vibrio cyclitrophicus</name>
    <dbReference type="NCBI Taxonomy" id="47951"/>
    <lineage>
        <taxon>Bacteria</taxon>
        <taxon>Pseudomonadati</taxon>
        <taxon>Pseudomonadota</taxon>
        <taxon>Gammaproteobacteria</taxon>
        <taxon>Vibrionales</taxon>
        <taxon>Vibrionaceae</taxon>
        <taxon>Vibrio</taxon>
    </lineage>
</organism>
<dbReference type="PANTHER" id="PTHR43441:SF3">
    <property type="entry name" value="ACETYLTRANSFERASE"/>
    <property type="match status" value="1"/>
</dbReference>
<dbReference type="PROSITE" id="PS51186">
    <property type="entry name" value="GNAT"/>
    <property type="match status" value="1"/>
</dbReference>
<proteinExistence type="predicted"/>
<keyword evidence="2" id="KW-0687">Ribonucleoprotein</keyword>
<dbReference type="GO" id="GO:0005737">
    <property type="term" value="C:cytoplasm"/>
    <property type="evidence" value="ECO:0007669"/>
    <property type="project" value="TreeGrafter"/>
</dbReference>
<accession>A0A7Z1MH61</accession>
<dbReference type="AlphaFoldDB" id="A0A7Z1MH61"/>
<dbReference type="GO" id="GO:0008999">
    <property type="term" value="F:protein-N-terminal-alanine acetyltransferase activity"/>
    <property type="evidence" value="ECO:0007669"/>
    <property type="project" value="TreeGrafter"/>
</dbReference>
<protein>
    <submittedName>
        <fullName evidence="2">Ribosomal protein acetyltransferase</fullName>
    </submittedName>
</protein>
<dbReference type="Gene3D" id="3.40.630.30">
    <property type="match status" value="1"/>
</dbReference>
<sequence length="176" mass="19877">MESERLKLEPPSLNYIDAMYGVIEECKQDLSQFLPWVSGLLSKQTLEDNTKEAMVNFASCTGEFWFNIIEKKTGLFIGVVGFIARDKSVPYFEIGYWLQTSKTGFGYITEAVGLVEQYAFHDLLALRLEIRMAASNLKSQAVAKRCGYEAEATLINSRRLPSGEIDSTMIYAKTRC</sequence>
<reference evidence="2" key="2">
    <citation type="journal article" date="2018" name="Nature">
        <title>A major lineage of non-tailed dsDNA viruses as unrecognized killers of marine bacteria.</title>
        <authorList>
            <person name="Kauffman K.M."/>
            <person name="Hussain F.A."/>
            <person name="Yang J."/>
            <person name="Arevalo P."/>
            <person name="Brown J.M."/>
            <person name="Chang W.K."/>
            <person name="VanInsberghe D."/>
            <person name="Elsherbini J."/>
            <person name="Sharma R.S."/>
            <person name="Cutler M.B."/>
            <person name="Kelly L."/>
            <person name="Polz M.F."/>
        </authorList>
    </citation>
    <scope>NUCLEOTIDE SEQUENCE</scope>
    <source>
        <strain evidence="2">10N.222.46.E12</strain>
    </source>
</reference>
<evidence type="ECO:0000259" key="1">
    <source>
        <dbReference type="PROSITE" id="PS51186"/>
    </source>
</evidence>
<feature type="domain" description="N-acetyltransferase" evidence="1">
    <location>
        <begin position="21"/>
        <end position="176"/>
    </location>
</feature>
<dbReference type="SUPFAM" id="SSF55729">
    <property type="entry name" value="Acyl-CoA N-acyltransferases (Nat)"/>
    <property type="match status" value="1"/>
</dbReference>
<name>A0A7Z1MH61_9VIBR</name>